<feature type="active site" description="Charge relay system" evidence="1">
    <location>
        <position position="239"/>
    </location>
</feature>
<organism evidence="3 4">
    <name type="scientific">Secundilactobacillus folii</name>
    <dbReference type="NCBI Taxonomy" id="2678357"/>
    <lineage>
        <taxon>Bacteria</taxon>
        <taxon>Bacillati</taxon>
        <taxon>Bacillota</taxon>
        <taxon>Bacilli</taxon>
        <taxon>Lactobacillales</taxon>
        <taxon>Lactobacillaceae</taxon>
        <taxon>Secundilactobacillus</taxon>
    </lineage>
</organism>
<protein>
    <submittedName>
        <fullName evidence="3">Prolyl oligopeptidase family serine peptidase</fullName>
    </submittedName>
</protein>
<gene>
    <name evidence="3" type="ORF">GM612_03125</name>
</gene>
<dbReference type="Proteomes" id="UP000466388">
    <property type="component" value="Unassembled WGS sequence"/>
</dbReference>
<evidence type="ECO:0000313" key="4">
    <source>
        <dbReference type="Proteomes" id="UP000466388"/>
    </source>
</evidence>
<feature type="active site" description="Nucleophile" evidence="1">
    <location>
        <position position="108"/>
    </location>
</feature>
<dbReference type="EMBL" id="WNJO01000003">
    <property type="protein sequence ID" value="MTV81647.1"/>
    <property type="molecule type" value="Genomic_DNA"/>
</dbReference>
<reference evidence="3 4" key="1">
    <citation type="submission" date="2019-11" db="EMBL/GenBank/DDBJ databases">
        <title>Lactobacillus sp. nov. CRM56-3, isolated from fermented tea leaves.</title>
        <authorList>
            <person name="Phuengjayaem S."/>
            <person name="Tanasupawat S."/>
        </authorList>
    </citation>
    <scope>NUCLEOTIDE SEQUENCE [LARGE SCALE GENOMIC DNA]</scope>
    <source>
        <strain evidence="3 4">CRM56-3</strain>
    </source>
</reference>
<proteinExistence type="predicted"/>
<sequence>MSLTSNSQVFLGGEKMDLPKAFYFQGGPQAVILLHTFSGTPNDVRVLGRSLQKLGYTVLGPMFTGHGTADPKQIFMQGKPEIWWQDTIKALHQLEVDGHQQIAIFGESLGGLFAMKALAEFDEVITGGTIDTPLFEVDKSRVSQRFLKECQNWYTKLQLPEAEINDKMRFLSHHINEMLAAISEYTVPVHDSLAGLTKPVFIAQAEADELLDRSIGQQLADYLAPTAPVTLKRYPGAPHVMTYSEQGRQLAKDIGAFLTQIMPIKA</sequence>
<evidence type="ECO:0000259" key="2">
    <source>
        <dbReference type="Pfam" id="PF12146"/>
    </source>
</evidence>
<dbReference type="SUPFAM" id="SSF53474">
    <property type="entry name" value="alpha/beta-Hydrolases"/>
    <property type="match status" value="1"/>
</dbReference>
<comment type="caution">
    <text evidence="3">The sequence shown here is derived from an EMBL/GenBank/DDBJ whole genome shotgun (WGS) entry which is preliminary data.</text>
</comment>
<dbReference type="InterPro" id="IPR012354">
    <property type="entry name" value="Esterase_lipase"/>
</dbReference>
<dbReference type="Gene3D" id="3.40.50.1820">
    <property type="entry name" value="alpha/beta hydrolase"/>
    <property type="match status" value="1"/>
</dbReference>
<dbReference type="PIRSF" id="PIRSF017388">
    <property type="entry name" value="Esterase_lipase"/>
    <property type="match status" value="1"/>
</dbReference>
<dbReference type="InterPro" id="IPR029058">
    <property type="entry name" value="AB_hydrolase_fold"/>
</dbReference>
<accession>A0A7X3C2N7</accession>
<dbReference type="Pfam" id="PF12146">
    <property type="entry name" value="Hydrolase_4"/>
    <property type="match status" value="1"/>
</dbReference>
<evidence type="ECO:0000256" key="1">
    <source>
        <dbReference type="PIRSR" id="PIRSR017388-1"/>
    </source>
</evidence>
<keyword evidence="4" id="KW-1185">Reference proteome</keyword>
<dbReference type="GO" id="GO:0052689">
    <property type="term" value="F:carboxylic ester hydrolase activity"/>
    <property type="evidence" value="ECO:0007669"/>
    <property type="project" value="InterPro"/>
</dbReference>
<name>A0A7X3C2N7_9LACO</name>
<evidence type="ECO:0000313" key="3">
    <source>
        <dbReference type="EMBL" id="MTV81647.1"/>
    </source>
</evidence>
<feature type="domain" description="Serine aminopeptidase S33" evidence="2">
    <location>
        <begin position="30"/>
        <end position="242"/>
    </location>
</feature>
<feature type="active site" description="Charge relay system" evidence="1">
    <location>
        <position position="208"/>
    </location>
</feature>
<dbReference type="InterPro" id="IPR022742">
    <property type="entry name" value="Hydrolase_4"/>
</dbReference>
<dbReference type="AlphaFoldDB" id="A0A7X3C2N7"/>